<keyword evidence="5" id="KW-1185">Reference proteome</keyword>
<protein>
    <recommendedName>
        <fullName evidence="3">Band 7 domain-containing protein</fullName>
    </recommendedName>
</protein>
<dbReference type="GO" id="GO:0005886">
    <property type="term" value="C:plasma membrane"/>
    <property type="evidence" value="ECO:0007669"/>
    <property type="project" value="InterPro"/>
</dbReference>
<comment type="subcellular location">
    <subcellularLocation>
        <location evidence="1">Membrane</location>
        <topology evidence="1">Single-pass membrane protein</topology>
    </subcellularLocation>
</comment>
<reference evidence="4 5" key="1">
    <citation type="submission" date="2020-07" db="EMBL/GenBank/DDBJ databases">
        <title>Endozoicomonas sp. nov., isolated from sediment.</title>
        <authorList>
            <person name="Gu T."/>
        </authorList>
    </citation>
    <scope>NUCLEOTIDE SEQUENCE [LARGE SCALE GENOMIC DNA]</scope>
    <source>
        <strain evidence="4 5">SM1973</strain>
    </source>
</reference>
<gene>
    <name evidence="4" type="ORF">H0A36_08460</name>
</gene>
<sequence>MSKKSVITFFGFYVINQDEVGVKLTLGKYTGLVEPGLGFCIPILQQVVTTKSSIQTVDLPSQQVVLNGNISVTISGTLHYRVVDCQQALLEVSDYNHSIRQLALTTISDVLGTKTIEEVRGNKSAIAEEIEQVIRKTSSRWGIADVDIRLTDASMDHNLLRAMMRETEASKEASAQKIRAEADQVTAKIFSEAAKTLASSPGAMTLRVLQTLSDISSDKSTVVVPIPYELTQGMLQATGEIKGVTQQVKPTPVLAEIALSGDQLFCFCPSCNHKYKVTDVAKDDRYDKAPDIPGQQLSCGRCHTMFSIPKLRVS</sequence>
<dbReference type="PRINTS" id="PR00721">
    <property type="entry name" value="STOMATIN"/>
</dbReference>
<evidence type="ECO:0000313" key="5">
    <source>
        <dbReference type="Proteomes" id="UP000569732"/>
    </source>
</evidence>
<comment type="similarity">
    <text evidence="2">Belongs to the band 7/mec-2 family.</text>
</comment>
<dbReference type="Pfam" id="PF01145">
    <property type="entry name" value="Band_7"/>
    <property type="match status" value="1"/>
</dbReference>
<dbReference type="Gene3D" id="3.30.479.30">
    <property type="entry name" value="Band 7 domain"/>
    <property type="match status" value="1"/>
</dbReference>
<dbReference type="PANTHER" id="PTHR10264:SF19">
    <property type="entry name" value="AT06885P-RELATED"/>
    <property type="match status" value="1"/>
</dbReference>
<dbReference type="Gene3D" id="6.10.250.2090">
    <property type="match status" value="1"/>
</dbReference>
<dbReference type="EMBL" id="JACCKB010000010">
    <property type="protein sequence ID" value="NYZ66043.1"/>
    <property type="molecule type" value="Genomic_DNA"/>
</dbReference>
<dbReference type="PANTHER" id="PTHR10264">
    <property type="entry name" value="BAND 7 PROTEIN-RELATED"/>
    <property type="match status" value="1"/>
</dbReference>
<dbReference type="SMART" id="SM00244">
    <property type="entry name" value="PHB"/>
    <property type="match status" value="1"/>
</dbReference>
<dbReference type="Proteomes" id="UP000569732">
    <property type="component" value="Unassembled WGS sequence"/>
</dbReference>
<name>A0A853HXV8_9GAMM</name>
<evidence type="ECO:0000256" key="1">
    <source>
        <dbReference type="ARBA" id="ARBA00004167"/>
    </source>
</evidence>
<proteinExistence type="inferred from homology"/>
<dbReference type="InterPro" id="IPR001972">
    <property type="entry name" value="Stomatin_HflK_fam"/>
</dbReference>
<feature type="domain" description="Band 7" evidence="3">
    <location>
        <begin position="10"/>
        <end position="167"/>
    </location>
</feature>
<dbReference type="InterPro" id="IPR036013">
    <property type="entry name" value="Band_7/SPFH_dom_sf"/>
</dbReference>
<dbReference type="InterPro" id="IPR001107">
    <property type="entry name" value="Band_7"/>
</dbReference>
<evidence type="ECO:0000313" key="4">
    <source>
        <dbReference type="EMBL" id="NYZ66043.1"/>
    </source>
</evidence>
<accession>A0A853HXV8</accession>
<dbReference type="AlphaFoldDB" id="A0A853HXV8"/>
<evidence type="ECO:0000256" key="2">
    <source>
        <dbReference type="ARBA" id="ARBA00008164"/>
    </source>
</evidence>
<organism evidence="4 5">
    <name type="scientific">Spartinivicinus marinus</name>
    <dbReference type="NCBI Taxonomy" id="2994442"/>
    <lineage>
        <taxon>Bacteria</taxon>
        <taxon>Pseudomonadati</taxon>
        <taxon>Pseudomonadota</taxon>
        <taxon>Gammaproteobacteria</taxon>
        <taxon>Oceanospirillales</taxon>
        <taxon>Zooshikellaceae</taxon>
        <taxon>Spartinivicinus</taxon>
    </lineage>
</organism>
<dbReference type="RefSeq" id="WP_180568076.1">
    <property type="nucleotide sequence ID" value="NZ_JACCKB010000010.1"/>
</dbReference>
<comment type="caution">
    <text evidence="4">The sequence shown here is derived from an EMBL/GenBank/DDBJ whole genome shotgun (WGS) entry which is preliminary data.</text>
</comment>
<dbReference type="InterPro" id="IPR043202">
    <property type="entry name" value="Band-7_stomatin-like"/>
</dbReference>
<dbReference type="SUPFAM" id="SSF117892">
    <property type="entry name" value="Band 7/SPFH domain"/>
    <property type="match status" value="1"/>
</dbReference>
<evidence type="ECO:0000259" key="3">
    <source>
        <dbReference type="SMART" id="SM00244"/>
    </source>
</evidence>